<dbReference type="Pfam" id="PF01699">
    <property type="entry name" value="Na_Ca_ex"/>
    <property type="match status" value="1"/>
</dbReference>
<name>A0AAE0SRW8_9BIVA</name>
<dbReference type="InterPro" id="IPR004481">
    <property type="entry name" value="K/Na/Ca-exchanger"/>
</dbReference>
<gene>
    <name evidence="19" type="ORF">CHS0354_015698</name>
</gene>
<protein>
    <recommendedName>
        <fullName evidence="18">Sodium/calcium exchanger membrane region domain-containing protein</fullName>
    </recommendedName>
</protein>
<comment type="subcellular location">
    <subcellularLocation>
        <location evidence="1">Membrane</location>
        <topology evidence="1">Multi-pass membrane protein</topology>
    </subcellularLocation>
</comment>
<dbReference type="EMBL" id="JAEAOA010000977">
    <property type="protein sequence ID" value="KAK3596838.1"/>
    <property type="molecule type" value="Genomic_DNA"/>
</dbReference>
<dbReference type="GO" id="GO:0015293">
    <property type="term" value="F:symporter activity"/>
    <property type="evidence" value="ECO:0007669"/>
    <property type="project" value="UniProtKB-KW"/>
</dbReference>
<evidence type="ECO:0000313" key="20">
    <source>
        <dbReference type="Proteomes" id="UP001195483"/>
    </source>
</evidence>
<keyword evidence="20" id="KW-1185">Reference proteome</keyword>
<keyword evidence="6" id="KW-0109">Calcium transport</keyword>
<evidence type="ECO:0000256" key="12">
    <source>
        <dbReference type="ARBA" id="ARBA00022989"/>
    </source>
</evidence>
<dbReference type="PANTHER" id="PTHR10846:SF73">
    <property type="entry name" value="SODIUM_CALCIUM EXCHANGER MEMBRANE REGION DOMAIN-CONTAINING PROTEIN"/>
    <property type="match status" value="1"/>
</dbReference>
<keyword evidence="10" id="KW-0769">Symport</keyword>
<dbReference type="InterPro" id="IPR004837">
    <property type="entry name" value="NaCa_Exmemb"/>
</dbReference>
<feature type="transmembrane region" description="Helical" evidence="17">
    <location>
        <begin position="313"/>
        <end position="333"/>
    </location>
</feature>
<dbReference type="AlphaFoldDB" id="A0AAE0SRW8"/>
<evidence type="ECO:0000256" key="13">
    <source>
        <dbReference type="ARBA" id="ARBA00023053"/>
    </source>
</evidence>
<reference evidence="19" key="3">
    <citation type="submission" date="2023-05" db="EMBL/GenBank/DDBJ databases">
        <authorList>
            <person name="Smith C.H."/>
        </authorList>
    </citation>
    <scope>NUCLEOTIDE SEQUENCE</scope>
    <source>
        <strain evidence="19">CHS0354</strain>
        <tissue evidence="19">Mantle</tissue>
    </source>
</reference>
<sequence>MVVELTWWPMLRDFVFYILSIIALVLVISDELVYWYEALIFLVMYALYITIMYFNRRLEKKAYSIFDRICKKELRPEESETEPLIRSHELEDSQKVYESSAPKEVTAEAETSLLKQAETSLSKNLMPGEEKTDGDPEYESPWTIPDKFLSRVFWVAMIPVKALLYFTTPDCRRPGIWRKLYMLTFVMSVFWIAAFSYVMVWMVVIAGDALGIPDTVMGLTLLAAGTSVPDCLASLFAARDGFGDMAVSNSIGSNVFDILACLGVPWLIDTIVNGKPISIRSGGLVYSAVTLLATVVYMLLGMFILKWKLNKKFGALCLIVYVIVTTITCLFELNIIGNFNEDKCT</sequence>
<dbReference type="PANTHER" id="PTHR10846">
    <property type="entry name" value="SODIUM/POTASSIUM/CALCIUM EXCHANGER"/>
    <property type="match status" value="1"/>
</dbReference>
<evidence type="ECO:0000256" key="1">
    <source>
        <dbReference type="ARBA" id="ARBA00004141"/>
    </source>
</evidence>
<dbReference type="InterPro" id="IPR044880">
    <property type="entry name" value="NCX_ion-bd_dom_sf"/>
</dbReference>
<evidence type="ECO:0000256" key="14">
    <source>
        <dbReference type="ARBA" id="ARBA00023065"/>
    </source>
</evidence>
<keyword evidence="12 17" id="KW-1133">Transmembrane helix</keyword>
<keyword evidence="14" id="KW-0406">Ion transport</keyword>
<reference evidence="19" key="1">
    <citation type="journal article" date="2021" name="Genome Biol. Evol.">
        <title>A High-Quality Reference Genome for a Parasitic Bivalve with Doubly Uniparental Inheritance (Bivalvia: Unionida).</title>
        <authorList>
            <person name="Smith C.H."/>
        </authorList>
    </citation>
    <scope>NUCLEOTIDE SEQUENCE</scope>
    <source>
        <strain evidence="19">CHS0354</strain>
    </source>
</reference>
<evidence type="ECO:0000256" key="11">
    <source>
        <dbReference type="ARBA" id="ARBA00022958"/>
    </source>
</evidence>
<evidence type="ECO:0000256" key="6">
    <source>
        <dbReference type="ARBA" id="ARBA00022568"/>
    </source>
</evidence>
<comment type="similarity">
    <text evidence="2">Belongs to the Ca(2+):cation antiporter (CaCA) (TC 2.A.19) family. SLC24A subfamily.</text>
</comment>
<dbReference type="Gene3D" id="1.20.1420.30">
    <property type="entry name" value="NCX, central ion-binding region"/>
    <property type="match status" value="1"/>
</dbReference>
<evidence type="ECO:0000256" key="15">
    <source>
        <dbReference type="ARBA" id="ARBA00023136"/>
    </source>
</evidence>
<keyword evidence="4" id="KW-0050">Antiport</keyword>
<evidence type="ECO:0000259" key="18">
    <source>
        <dbReference type="Pfam" id="PF01699"/>
    </source>
</evidence>
<dbReference type="Proteomes" id="UP001195483">
    <property type="component" value="Unassembled WGS sequence"/>
</dbReference>
<feature type="transmembrane region" description="Helical" evidence="17">
    <location>
        <begin position="180"/>
        <end position="204"/>
    </location>
</feature>
<keyword evidence="15 17" id="KW-0472">Membrane</keyword>
<dbReference type="FunFam" id="1.20.1420.30:FF:000009">
    <property type="entry name" value="sodium/potassium/calcium exchanger 5 isoform X2"/>
    <property type="match status" value="1"/>
</dbReference>
<evidence type="ECO:0000256" key="7">
    <source>
        <dbReference type="ARBA" id="ARBA00022692"/>
    </source>
</evidence>
<keyword evidence="7 17" id="KW-0812">Transmembrane</keyword>
<feature type="transmembrane region" description="Helical" evidence="17">
    <location>
        <begin position="216"/>
        <end position="238"/>
    </location>
</feature>
<keyword evidence="9" id="KW-0106">Calcium</keyword>
<feature type="transmembrane region" description="Helical" evidence="17">
    <location>
        <begin position="34"/>
        <end position="54"/>
    </location>
</feature>
<keyword evidence="16" id="KW-0739">Sodium transport</keyword>
<comment type="caution">
    <text evidence="19">The sequence shown here is derived from an EMBL/GenBank/DDBJ whole genome shotgun (WGS) entry which is preliminary data.</text>
</comment>
<feature type="transmembrane region" description="Helical" evidence="17">
    <location>
        <begin position="284"/>
        <end position="307"/>
    </location>
</feature>
<dbReference type="GO" id="GO:0005886">
    <property type="term" value="C:plasma membrane"/>
    <property type="evidence" value="ECO:0007669"/>
    <property type="project" value="TreeGrafter"/>
</dbReference>
<dbReference type="GO" id="GO:0008273">
    <property type="term" value="F:calcium, potassium:sodium antiporter activity"/>
    <property type="evidence" value="ECO:0007669"/>
    <property type="project" value="TreeGrafter"/>
</dbReference>
<evidence type="ECO:0000256" key="9">
    <source>
        <dbReference type="ARBA" id="ARBA00022837"/>
    </source>
</evidence>
<evidence type="ECO:0000256" key="3">
    <source>
        <dbReference type="ARBA" id="ARBA00022448"/>
    </source>
</evidence>
<keyword evidence="11" id="KW-0630">Potassium</keyword>
<accession>A0AAE0SRW8</accession>
<keyword evidence="8" id="KW-0732">Signal</keyword>
<organism evidence="19 20">
    <name type="scientific">Potamilus streckersoni</name>
    <dbReference type="NCBI Taxonomy" id="2493646"/>
    <lineage>
        <taxon>Eukaryota</taxon>
        <taxon>Metazoa</taxon>
        <taxon>Spiralia</taxon>
        <taxon>Lophotrochozoa</taxon>
        <taxon>Mollusca</taxon>
        <taxon>Bivalvia</taxon>
        <taxon>Autobranchia</taxon>
        <taxon>Heteroconchia</taxon>
        <taxon>Palaeoheterodonta</taxon>
        <taxon>Unionida</taxon>
        <taxon>Unionoidea</taxon>
        <taxon>Unionidae</taxon>
        <taxon>Ambleminae</taxon>
        <taxon>Lampsilini</taxon>
        <taxon>Potamilus</taxon>
    </lineage>
</organism>
<evidence type="ECO:0000256" key="17">
    <source>
        <dbReference type="SAM" id="Phobius"/>
    </source>
</evidence>
<evidence type="ECO:0000256" key="5">
    <source>
        <dbReference type="ARBA" id="ARBA00022538"/>
    </source>
</evidence>
<evidence type="ECO:0000256" key="8">
    <source>
        <dbReference type="ARBA" id="ARBA00022729"/>
    </source>
</evidence>
<keyword evidence="13" id="KW-0915">Sodium</keyword>
<reference evidence="19" key="2">
    <citation type="journal article" date="2021" name="Genome Biol. Evol.">
        <title>Developing a high-quality reference genome for a parasitic bivalve with doubly uniparental inheritance (Bivalvia: Unionida).</title>
        <authorList>
            <person name="Smith C.H."/>
        </authorList>
    </citation>
    <scope>NUCLEOTIDE SEQUENCE</scope>
    <source>
        <strain evidence="19">CHS0354</strain>
        <tissue evidence="19">Mantle</tissue>
    </source>
</reference>
<keyword evidence="5" id="KW-0633">Potassium transport</keyword>
<evidence type="ECO:0000256" key="2">
    <source>
        <dbReference type="ARBA" id="ARBA00005364"/>
    </source>
</evidence>
<dbReference type="GO" id="GO:0006874">
    <property type="term" value="P:intracellular calcium ion homeostasis"/>
    <property type="evidence" value="ECO:0007669"/>
    <property type="project" value="TreeGrafter"/>
</dbReference>
<feature type="transmembrane region" description="Helical" evidence="17">
    <location>
        <begin position="250"/>
        <end position="272"/>
    </location>
</feature>
<dbReference type="GO" id="GO:0005262">
    <property type="term" value="F:calcium channel activity"/>
    <property type="evidence" value="ECO:0007669"/>
    <property type="project" value="TreeGrafter"/>
</dbReference>
<evidence type="ECO:0000256" key="16">
    <source>
        <dbReference type="ARBA" id="ARBA00023201"/>
    </source>
</evidence>
<feature type="domain" description="Sodium/calcium exchanger membrane region" evidence="18">
    <location>
        <begin position="181"/>
        <end position="328"/>
    </location>
</feature>
<proteinExistence type="inferred from homology"/>
<feature type="transmembrane region" description="Helical" evidence="17">
    <location>
        <begin position="7"/>
        <end position="28"/>
    </location>
</feature>
<evidence type="ECO:0000256" key="10">
    <source>
        <dbReference type="ARBA" id="ARBA00022847"/>
    </source>
</evidence>
<evidence type="ECO:0000256" key="4">
    <source>
        <dbReference type="ARBA" id="ARBA00022449"/>
    </source>
</evidence>
<keyword evidence="3" id="KW-0813">Transport</keyword>
<evidence type="ECO:0000313" key="19">
    <source>
        <dbReference type="EMBL" id="KAK3596838.1"/>
    </source>
</evidence>